<reference evidence="3" key="2">
    <citation type="submission" date="2021-04" db="EMBL/GenBank/DDBJ databases">
        <authorList>
            <person name="Gilroy R."/>
        </authorList>
    </citation>
    <scope>NUCLEOTIDE SEQUENCE</scope>
    <source>
        <strain evidence="3">USAMLcec3-2134</strain>
    </source>
</reference>
<evidence type="ECO:0000313" key="4">
    <source>
        <dbReference type="Proteomes" id="UP000886883"/>
    </source>
</evidence>
<dbReference type="AlphaFoldDB" id="A0A9D2MNJ6"/>
<keyword evidence="2" id="KW-0812">Transmembrane</keyword>
<gene>
    <name evidence="3" type="ORF">H9763_01015</name>
</gene>
<comment type="caution">
    <text evidence="3">The sequence shown here is derived from an EMBL/GenBank/DDBJ whole genome shotgun (WGS) entry which is preliminary data.</text>
</comment>
<protein>
    <submittedName>
        <fullName evidence="3">DUF4366 domain-containing protein</fullName>
    </submittedName>
</protein>
<evidence type="ECO:0000256" key="1">
    <source>
        <dbReference type="SAM" id="MobiDB-lite"/>
    </source>
</evidence>
<keyword evidence="2" id="KW-1133">Transmembrane helix</keyword>
<feature type="compositionally biased region" description="Basic and acidic residues" evidence="1">
    <location>
        <begin position="78"/>
        <end position="93"/>
    </location>
</feature>
<reference evidence="3" key="1">
    <citation type="journal article" date="2021" name="PeerJ">
        <title>Extensive microbial diversity within the chicken gut microbiome revealed by metagenomics and culture.</title>
        <authorList>
            <person name="Gilroy R."/>
            <person name="Ravi A."/>
            <person name="Getino M."/>
            <person name="Pursley I."/>
            <person name="Horton D.L."/>
            <person name="Alikhan N.F."/>
            <person name="Baker D."/>
            <person name="Gharbi K."/>
            <person name="Hall N."/>
            <person name="Watson M."/>
            <person name="Adriaenssens E.M."/>
            <person name="Foster-Nyarko E."/>
            <person name="Jarju S."/>
            <person name="Secka A."/>
            <person name="Antonio M."/>
            <person name="Oren A."/>
            <person name="Chaudhuri R.R."/>
            <person name="La Ragione R."/>
            <person name="Hildebrand F."/>
            <person name="Pallen M.J."/>
        </authorList>
    </citation>
    <scope>NUCLEOTIDE SEQUENCE</scope>
    <source>
        <strain evidence="3">USAMLcec3-2134</strain>
    </source>
</reference>
<feature type="transmembrane region" description="Helical" evidence="2">
    <location>
        <begin position="27"/>
        <end position="49"/>
    </location>
</feature>
<evidence type="ECO:0000256" key="2">
    <source>
        <dbReference type="SAM" id="Phobius"/>
    </source>
</evidence>
<feature type="compositionally biased region" description="Acidic residues" evidence="1">
    <location>
        <begin position="63"/>
        <end position="77"/>
    </location>
</feature>
<evidence type="ECO:0000313" key="3">
    <source>
        <dbReference type="EMBL" id="HJB90032.1"/>
    </source>
</evidence>
<proteinExistence type="predicted"/>
<accession>A0A9D2MNJ6</accession>
<keyword evidence="2" id="KW-0472">Membrane</keyword>
<feature type="region of interest" description="Disordered" evidence="1">
    <location>
        <begin position="63"/>
        <end position="99"/>
    </location>
</feature>
<organism evidence="3 4">
    <name type="scientific">Candidatus Eisenbergiella merdigallinarum</name>
    <dbReference type="NCBI Taxonomy" id="2838552"/>
    <lineage>
        <taxon>Bacteria</taxon>
        <taxon>Bacillati</taxon>
        <taxon>Bacillota</taxon>
        <taxon>Clostridia</taxon>
        <taxon>Lachnospirales</taxon>
        <taxon>Lachnospiraceae</taxon>
        <taxon>Eisenbergiella</taxon>
    </lineage>
</organism>
<sequence>MARLDEIMEAIKTNEILKRKDDRKNNWIFWALAIVGAVVVIAGIAYAVYRYLTPDYLEDFDDDFDDDFEDEDLDEEKDGVKEEAKSAAPKADEQQEAEA</sequence>
<name>A0A9D2MNJ6_9FIRM</name>
<dbReference type="EMBL" id="DWXE01000005">
    <property type="protein sequence ID" value="HJB90032.1"/>
    <property type="molecule type" value="Genomic_DNA"/>
</dbReference>
<dbReference type="Proteomes" id="UP000886883">
    <property type="component" value="Unassembled WGS sequence"/>
</dbReference>